<sequence>MALAGHLFHGRLRQSRRRPRPQVGRESHVATVHKTEWAACCSSVRSSPASFQHCDLHTWLHPLPWPFSARDQHDNVAAAVGHATPPLFVLTRAHAHDVAKVHVKALPRCPSPPTRDQDYTACSSAARGRCRRHWHRWLIFHSVTKSVDTLLDSQAARHGKQEN</sequence>
<name>A0A9W4U517_9PLEO</name>
<reference evidence="1" key="1">
    <citation type="submission" date="2023-01" db="EMBL/GenBank/DDBJ databases">
        <authorList>
            <person name="Van Ghelder C."/>
            <person name="Rancurel C."/>
        </authorList>
    </citation>
    <scope>NUCLEOTIDE SEQUENCE</scope>
    <source>
        <strain evidence="1">CNCM I-4278</strain>
    </source>
</reference>
<accession>A0A9W4U517</accession>
<comment type="caution">
    <text evidence="1">The sequence shown here is derived from an EMBL/GenBank/DDBJ whole genome shotgun (WGS) entry which is preliminary data.</text>
</comment>
<evidence type="ECO:0000313" key="2">
    <source>
        <dbReference type="Proteomes" id="UP001152607"/>
    </source>
</evidence>
<keyword evidence="2" id="KW-1185">Reference proteome</keyword>
<evidence type="ECO:0000313" key="1">
    <source>
        <dbReference type="EMBL" id="CAI6259898.1"/>
    </source>
</evidence>
<dbReference type="AlphaFoldDB" id="A0A9W4U517"/>
<organism evidence="1 2">
    <name type="scientific">Periconia digitata</name>
    <dbReference type="NCBI Taxonomy" id="1303443"/>
    <lineage>
        <taxon>Eukaryota</taxon>
        <taxon>Fungi</taxon>
        <taxon>Dikarya</taxon>
        <taxon>Ascomycota</taxon>
        <taxon>Pezizomycotina</taxon>
        <taxon>Dothideomycetes</taxon>
        <taxon>Pleosporomycetidae</taxon>
        <taxon>Pleosporales</taxon>
        <taxon>Massarineae</taxon>
        <taxon>Periconiaceae</taxon>
        <taxon>Periconia</taxon>
    </lineage>
</organism>
<gene>
    <name evidence="1" type="ORF">PDIGIT_LOCUS1303</name>
</gene>
<dbReference type="EMBL" id="CAOQHR010000001">
    <property type="protein sequence ID" value="CAI6259898.1"/>
    <property type="molecule type" value="Genomic_DNA"/>
</dbReference>
<dbReference type="Proteomes" id="UP001152607">
    <property type="component" value="Unassembled WGS sequence"/>
</dbReference>
<protein>
    <submittedName>
        <fullName evidence="1">Uncharacterized protein</fullName>
    </submittedName>
</protein>
<proteinExistence type="predicted"/>